<dbReference type="OrthoDB" id="2798904at2759"/>
<dbReference type="InParanoid" id="S8E9Y7"/>
<evidence type="ECO:0000313" key="1">
    <source>
        <dbReference type="EMBL" id="EPT01787.1"/>
    </source>
</evidence>
<feature type="non-terminal residue" evidence="1">
    <location>
        <position position="197"/>
    </location>
</feature>
<accession>S8E9Y7</accession>
<evidence type="ECO:0008006" key="3">
    <source>
        <dbReference type="Google" id="ProtNLM"/>
    </source>
</evidence>
<sequence>REEPKHIVPVEICERIIEELVVEPDVEDPQKRRALLACALVCKAFYTFSRAAFCKHVSIMRWDLFAGFKALMTAHPDLRDHVESVYLSGRATRDDARPLRASGSLIPFAFYFERKLPRLRRLHICCMNPRWFYTVHPAFTQALGQFTSVTELYMRDVTFSSVDHFARLLDSLPNLEWMHCADLRWLQHRPQIFHPRP</sequence>
<dbReference type="AlphaFoldDB" id="S8E9Y7"/>
<keyword evidence="2" id="KW-1185">Reference proteome</keyword>
<dbReference type="Proteomes" id="UP000015241">
    <property type="component" value="Unassembled WGS sequence"/>
</dbReference>
<dbReference type="HOGENOM" id="CLU_1326342_0_0_1"/>
<dbReference type="EMBL" id="KE504139">
    <property type="protein sequence ID" value="EPT01787.1"/>
    <property type="molecule type" value="Genomic_DNA"/>
</dbReference>
<feature type="non-terminal residue" evidence="1">
    <location>
        <position position="1"/>
    </location>
</feature>
<reference evidence="1 2" key="1">
    <citation type="journal article" date="2012" name="Science">
        <title>The Paleozoic origin of enzymatic lignin decomposition reconstructed from 31 fungal genomes.</title>
        <authorList>
            <person name="Floudas D."/>
            <person name="Binder M."/>
            <person name="Riley R."/>
            <person name="Barry K."/>
            <person name="Blanchette R.A."/>
            <person name="Henrissat B."/>
            <person name="Martinez A.T."/>
            <person name="Otillar R."/>
            <person name="Spatafora J.W."/>
            <person name="Yadav J.S."/>
            <person name="Aerts A."/>
            <person name="Benoit I."/>
            <person name="Boyd A."/>
            <person name="Carlson A."/>
            <person name="Copeland A."/>
            <person name="Coutinho P.M."/>
            <person name="de Vries R.P."/>
            <person name="Ferreira P."/>
            <person name="Findley K."/>
            <person name="Foster B."/>
            <person name="Gaskell J."/>
            <person name="Glotzer D."/>
            <person name="Gorecki P."/>
            <person name="Heitman J."/>
            <person name="Hesse C."/>
            <person name="Hori C."/>
            <person name="Igarashi K."/>
            <person name="Jurgens J.A."/>
            <person name="Kallen N."/>
            <person name="Kersten P."/>
            <person name="Kohler A."/>
            <person name="Kuees U."/>
            <person name="Kumar T.K.A."/>
            <person name="Kuo A."/>
            <person name="LaButti K."/>
            <person name="Larrondo L.F."/>
            <person name="Lindquist E."/>
            <person name="Ling A."/>
            <person name="Lombard V."/>
            <person name="Lucas S."/>
            <person name="Lundell T."/>
            <person name="Martin R."/>
            <person name="McLaughlin D.J."/>
            <person name="Morgenstern I."/>
            <person name="Morin E."/>
            <person name="Murat C."/>
            <person name="Nagy L.G."/>
            <person name="Nolan M."/>
            <person name="Ohm R.A."/>
            <person name="Patyshakuliyeva A."/>
            <person name="Rokas A."/>
            <person name="Ruiz-Duenas F.J."/>
            <person name="Sabat G."/>
            <person name="Salamov A."/>
            <person name="Samejima M."/>
            <person name="Schmutz J."/>
            <person name="Slot J.C."/>
            <person name="St John F."/>
            <person name="Stenlid J."/>
            <person name="Sun H."/>
            <person name="Sun S."/>
            <person name="Syed K."/>
            <person name="Tsang A."/>
            <person name="Wiebenga A."/>
            <person name="Young D."/>
            <person name="Pisabarro A."/>
            <person name="Eastwood D.C."/>
            <person name="Martin F."/>
            <person name="Cullen D."/>
            <person name="Grigoriev I.V."/>
            <person name="Hibbett D.S."/>
        </authorList>
    </citation>
    <scope>NUCLEOTIDE SEQUENCE</scope>
    <source>
        <strain evidence="2">FP-58527</strain>
    </source>
</reference>
<name>S8E9Y7_FOMSC</name>
<dbReference type="STRING" id="743788.S8E9Y7"/>
<gene>
    <name evidence="1" type="ORF">FOMPIDRAFT_1096592</name>
</gene>
<protein>
    <recommendedName>
        <fullName evidence="3">F-box domain-containing protein</fullName>
    </recommendedName>
</protein>
<evidence type="ECO:0000313" key="2">
    <source>
        <dbReference type="Proteomes" id="UP000015241"/>
    </source>
</evidence>
<organism evidence="1 2">
    <name type="scientific">Fomitopsis schrenkii</name>
    <name type="common">Brown rot fungus</name>
    <dbReference type="NCBI Taxonomy" id="2126942"/>
    <lineage>
        <taxon>Eukaryota</taxon>
        <taxon>Fungi</taxon>
        <taxon>Dikarya</taxon>
        <taxon>Basidiomycota</taxon>
        <taxon>Agaricomycotina</taxon>
        <taxon>Agaricomycetes</taxon>
        <taxon>Polyporales</taxon>
        <taxon>Fomitopsis</taxon>
    </lineage>
</organism>
<proteinExistence type="predicted"/>